<evidence type="ECO:0000313" key="2">
    <source>
        <dbReference type="EMBL" id="KAK7036472.1"/>
    </source>
</evidence>
<reference evidence="2 3" key="1">
    <citation type="submission" date="2024-01" db="EMBL/GenBank/DDBJ databases">
        <title>A draft genome for a cacao thread blight-causing isolate of Paramarasmius palmivorus.</title>
        <authorList>
            <person name="Baruah I.K."/>
            <person name="Bukari Y."/>
            <person name="Amoako-Attah I."/>
            <person name="Meinhardt L.W."/>
            <person name="Bailey B.A."/>
            <person name="Cohen S.P."/>
        </authorList>
    </citation>
    <scope>NUCLEOTIDE SEQUENCE [LARGE SCALE GENOMIC DNA]</scope>
    <source>
        <strain evidence="2 3">GH-12</strain>
    </source>
</reference>
<dbReference type="AlphaFoldDB" id="A0AAW0CBU7"/>
<evidence type="ECO:0000259" key="1">
    <source>
        <dbReference type="Pfam" id="PF12146"/>
    </source>
</evidence>
<dbReference type="EMBL" id="JAYKXP010000051">
    <property type="protein sequence ID" value="KAK7036472.1"/>
    <property type="molecule type" value="Genomic_DNA"/>
</dbReference>
<dbReference type="InterPro" id="IPR051044">
    <property type="entry name" value="MAG_DAG_Lipase"/>
</dbReference>
<dbReference type="Proteomes" id="UP001383192">
    <property type="component" value="Unassembled WGS sequence"/>
</dbReference>
<dbReference type="SUPFAM" id="SSF53474">
    <property type="entry name" value="alpha/beta-Hydrolases"/>
    <property type="match status" value="1"/>
</dbReference>
<dbReference type="Gene3D" id="3.40.50.1820">
    <property type="entry name" value="alpha/beta hydrolase"/>
    <property type="match status" value="1"/>
</dbReference>
<dbReference type="PANTHER" id="PTHR11614">
    <property type="entry name" value="PHOSPHOLIPASE-RELATED"/>
    <property type="match status" value="1"/>
</dbReference>
<proteinExistence type="predicted"/>
<dbReference type="InterPro" id="IPR022742">
    <property type="entry name" value="Hydrolase_4"/>
</dbReference>
<dbReference type="InterPro" id="IPR029058">
    <property type="entry name" value="AB_hydrolase_fold"/>
</dbReference>
<name>A0AAW0CBU7_9AGAR</name>
<organism evidence="2 3">
    <name type="scientific">Paramarasmius palmivorus</name>
    <dbReference type="NCBI Taxonomy" id="297713"/>
    <lineage>
        <taxon>Eukaryota</taxon>
        <taxon>Fungi</taxon>
        <taxon>Dikarya</taxon>
        <taxon>Basidiomycota</taxon>
        <taxon>Agaricomycotina</taxon>
        <taxon>Agaricomycetes</taxon>
        <taxon>Agaricomycetidae</taxon>
        <taxon>Agaricales</taxon>
        <taxon>Marasmiineae</taxon>
        <taxon>Marasmiaceae</taxon>
        <taxon>Paramarasmius</taxon>
    </lineage>
</organism>
<sequence>MTTELPYTEAWLEGPQSTLFYTRTFTCEQPKAAVVFVHGFAEHVGRYDHIHHQYPEHGIGLFTYDQRGFGRTALDKNHSKTSAWGKTSWKNQMEDIEWALAQAKEKFPGVPVFLMGHSMGGGEVLGYATDKTRDTSALAGIIATSPLIQQTKPASKLLRWIGGKASTLSPYTVIPVELNVDDLSHDPKFNEAYAKDPLIKASGSLRGVSDMLSKGDELHQRLYQDWPKNLPVLFVHGTGDKITSYEATQAFHDKISAEDKKIVPIDGGYHELQNEPDGVKDQLVNEVFAFIDSHLPQAPALAKM</sequence>
<comment type="caution">
    <text evidence="2">The sequence shown here is derived from an EMBL/GenBank/DDBJ whole genome shotgun (WGS) entry which is preliminary data.</text>
</comment>
<evidence type="ECO:0000313" key="3">
    <source>
        <dbReference type="Proteomes" id="UP001383192"/>
    </source>
</evidence>
<keyword evidence="3" id="KW-1185">Reference proteome</keyword>
<dbReference type="Pfam" id="PF12146">
    <property type="entry name" value="Hydrolase_4"/>
    <property type="match status" value="1"/>
</dbReference>
<accession>A0AAW0CBU7</accession>
<feature type="domain" description="Serine aminopeptidase S33" evidence="1">
    <location>
        <begin position="29"/>
        <end position="277"/>
    </location>
</feature>
<protein>
    <recommendedName>
        <fullName evidence="1">Serine aminopeptidase S33 domain-containing protein</fullName>
    </recommendedName>
</protein>
<gene>
    <name evidence="2" type="ORF">VNI00_011669</name>
</gene>